<evidence type="ECO:0000256" key="1">
    <source>
        <dbReference type="SAM" id="MobiDB-lite"/>
    </source>
</evidence>
<evidence type="ECO:0000313" key="3">
    <source>
        <dbReference type="Proteomes" id="UP000178912"/>
    </source>
</evidence>
<feature type="region of interest" description="Disordered" evidence="1">
    <location>
        <begin position="1088"/>
        <end position="1144"/>
    </location>
</feature>
<dbReference type="Proteomes" id="UP000178912">
    <property type="component" value="Unassembled WGS sequence"/>
</dbReference>
<keyword evidence="3" id="KW-1185">Reference proteome</keyword>
<name>A0A1E1LBB4_9HELO</name>
<feature type="region of interest" description="Disordered" evidence="1">
    <location>
        <begin position="1204"/>
        <end position="1228"/>
    </location>
</feature>
<gene>
    <name evidence="2" type="ORF">RAG0_13124</name>
</gene>
<feature type="compositionally biased region" description="Polar residues" evidence="1">
    <location>
        <begin position="42"/>
        <end position="51"/>
    </location>
</feature>
<feature type="compositionally biased region" description="Basic and acidic residues" evidence="1">
    <location>
        <begin position="55"/>
        <end position="66"/>
    </location>
</feature>
<sequence length="1228" mass="136057">MATTEESNDGNILHRSSGDGIQQRDGIAAEEQRARTAHGIATYSQSDSENSIRGGHGDLQDSSETRKVYKGGESEIWFPPSEIKKMLGDHLRSVKRPRRTFYHDLLKDAPNPGLFVEDSGPVAFPFLERDIKCIIEANERSALENKTAETPTRKTNWEVPCDKIKLNNPSWERLIAVVLSSISSELEIEPTGRGILATRPFLVLYGPNSTVVPFKSPSESPVFGFLDVTLPSKYTGGELHIQHDGRKEAVPSIERSEYDCYCLAWFANVVSTSSPVSEGYRLVLRYTLEHRLAGPTCCAIPRAQEVMKLQSILTSWTKQKDQVAHKVLGYVLTDRYENAQLDHIKFSNSDQLAVAQLIEACAQAGFFLSLSNLTARIATQADREKSSKGRKRGDCPRDSFQLGRIVDLDGKELLGCYQMDFKEEDIVQDRPFEDQGYILDEELEEYDDCAIKLYRKTVVILMPLEARVSFLYGPSAPDYNARVKEILAHFCSFSKSVVEFVELENDIRQICDAVLLTISWNPEHVGNSGYARDVHSWVLKAIRLLGDQALLRRAFPIGFTSLDDFEVLYSASKNITPNWLNDSLGQQIADTTDFLSKSGIIGKIEKFISGSWIDIQYESAIEGLNFGTNENFEEVIHAAACLENDSRLETILIPSIKRRLLGKEMIMLLLSQLSVEKQIPNSVFEALVPQSIEHFVVNKHKAQFYQSMSTILLHSHDLGLSMHFQQAISKISHAASKASLDELENDYLGFLGKFVATIDKANCMALPIVQGLCQHVINLIALKCAPIKNKWVLSPCGCGCSDCNELDAFLNNHLVDGAQFKRTTEQRAHLEQRLRTYHPTRVRTVTVMAPEIPYILRVIKVFSPTDSPIQHWFEKYEALRASMTSLGTKRLQYLLGRHYGTLMTLTPIWFSPVIPKTVSEIVDLTVRDGKASLDVPITSSATFGNKPGSRVDSAPISRDVPGYLVSDHKTSSTTSNPPIRLPFPSQILASTTNSTTLDVHNDHAAGHILMSQRTESPASVAQAIVRPSLPRHNAVQRSAAKTTATKGADNLLSNTIIVKTESLAPSSLQSTSMQRLGKFHAGDTFASVSTESLRTPPPPGRLGTLQNGSLALSKRKDPPASVEKSSSSNSSLEPTKRIRVENPVNVPGGVWGSLDAPSPPLPDNHVPPHPPVWLVKSLAALRPRFPGHQFKAIMRHLPVSRDTKVPHADPAFGYPLPGNSYSSHSSSD</sequence>
<protein>
    <submittedName>
        <fullName evidence="2">Uncharacterized protein</fullName>
    </submittedName>
</protein>
<dbReference type="PANTHER" id="PTHR33099">
    <property type="entry name" value="FE2OG DIOXYGENASE DOMAIN-CONTAINING PROTEIN"/>
    <property type="match status" value="1"/>
</dbReference>
<evidence type="ECO:0000313" key="2">
    <source>
        <dbReference type="EMBL" id="CZT07806.1"/>
    </source>
</evidence>
<reference evidence="3" key="1">
    <citation type="submission" date="2016-03" db="EMBL/GenBank/DDBJ databases">
        <authorList>
            <person name="Guldener U."/>
        </authorList>
    </citation>
    <scope>NUCLEOTIDE SEQUENCE [LARGE SCALE GENOMIC DNA]</scope>
    <source>
        <strain evidence="3">04CH-RAC-A.6.1</strain>
    </source>
</reference>
<dbReference type="OrthoDB" id="27483at2759"/>
<accession>A0A1E1LBB4</accession>
<organism evidence="2 3">
    <name type="scientific">Rhynchosporium agropyri</name>
    <dbReference type="NCBI Taxonomy" id="914238"/>
    <lineage>
        <taxon>Eukaryota</taxon>
        <taxon>Fungi</taxon>
        <taxon>Dikarya</taxon>
        <taxon>Ascomycota</taxon>
        <taxon>Pezizomycotina</taxon>
        <taxon>Leotiomycetes</taxon>
        <taxon>Helotiales</taxon>
        <taxon>Ploettnerulaceae</taxon>
        <taxon>Rhynchosporium</taxon>
    </lineage>
</organism>
<dbReference type="PANTHER" id="PTHR33099:SF7">
    <property type="entry name" value="MYND-TYPE DOMAIN-CONTAINING PROTEIN"/>
    <property type="match status" value="1"/>
</dbReference>
<feature type="compositionally biased region" description="Polar residues" evidence="1">
    <location>
        <begin position="1219"/>
        <end position="1228"/>
    </location>
</feature>
<feature type="region of interest" description="Disordered" evidence="1">
    <location>
        <begin position="1"/>
        <end position="66"/>
    </location>
</feature>
<dbReference type="EMBL" id="FJUX01000099">
    <property type="protein sequence ID" value="CZT07806.1"/>
    <property type="molecule type" value="Genomic_DNA"/>
</dbReference>
<dbReference type="AlphaFoldDB" id="A0A1E1LBB4"/>
<proteinExistence type="predicted"/>